<protein>
    <submittedName>
        <fullName evidence="3">NAD-dependent epimerase/dehydratase family protein</fullName>
    </submittedName>
</protein>
<feature type="domain" description="NAD-dependent epimerase/dehydratase" evidence="2">
    <location>
        <begin position="5"/>
        <end position="232"/>
    </location>
</feature>
<dbReference type="Pfam" id="PF01370">
    <property type="entry name" value="Epimerase"/>
    <property type="match status" value="1"/>
</dbReference>
<dbReference type="PANTHER" id="PTHR43000">
    <property type="entry name" value="DTDP-D-GLUCOSE 4,6-DEHYDRATASE-RELATED"/>
    <property type="match status" value="1"/>
</dbReference>
<evidence type="ECO:0000313" key="4">
    <source>
        <dbReference type="Proteomes" id="UP000283492"/>
    </source>
</evidence>
<dbReference type="RefSeq" id="WP_007886921.1">
    <property type="nucleotide sequence ID" value="NZ_CABJFX010000002.1"/>
</dbReference>
<proteinExistence type="inferred from homology"/>
<sequence>MKKKVLVIGGAGFIGSNLSRHLIKNDMEVYCFDMSKPVHEIAGVNYICGDFFDDYTLEHALEGMDYVVHALSTVNPGNSNEKYLQGYERDFIQTTKLCKMITDQKIRMIFLSSGGTVYGNQEIQPIVEDALPRPINHYGNVKLCIENTIRTFNYQAHTKILIARISNPYGPGQDFNKGVGFIDAAIKKTIRGEKIEIWGDGNNVRDYIYIDDVCRMLISLFNYQGNYDTFNISSNTGTSQRDIIRMLEEMHLAPEVVYLPARSVDAKKIILNNERIMSIHEVPLVPIVQGIENYYQWLKKEI</sequence>
<comment type="similarity">
    <text evidence="1">Belongs to the NAD(P)-dependent epimerase/dehydratase family.</text>
</comment>
<evidence type="ECO:0000256" key="1">
    <source>
        <dbReference type="ARBA" id="ARBA00007637"/>
    </source>
</evidence>
<name>A0A1Q6TC89_9FIRM</name>
<reference evidence="3 4" key="1">
    <citation type="submission" date="2018-08" db="EMBL/GenBank/DDBJ databases">
        <title>A genome reference for cultivated species of the human gut microbiota.</title>
        <authorList>
            <person name="Zou Y."/>
            <person name="Xue W."/>
            <person name="Luo G."/>
        </authorList>
    </citation>
    <scope>NUCLEOTIDE SEQUENCE [LARGE SCALE GENOMIC DNA]</scope>
    <source>
        <strain evidence="3 4">AM42-1AC</strain>
    </source>
</reference>
<dbReference type="Proteomes" id="UP000283492">
    <property type="component" value="Unassembled WGS sequence"/>
</dbReference>
<evidence type="ECO:0000259" key="2">
    <source>
        <dbReference type="Pfam" id="PF01370"/>
    </source>
</evidence>
<organism evidence="3 4">
    <name type="scientific">Roseburia inulinivorans</name>
    <dbReference type="NCBI Taxonomy" id="360807"/>
    <lineage>
        <taxon>Bacteria</taxon>
        <taxon>Bacillati</taxon>
        <taxon>Bacillota</taxon>
        <taxon>Clostridia</taxon>
        <taxon>Lachnospirales</taxon>
        <taxon>Lachnospiraceae</taxon>
        <taxon>Roseburia</taxon>
    </lineage>
</organism>
<evidence type="ECO:0000313" key="3">
    <source>
        <dbReference type="EMBL" id="RHA91323.1"/>
    </source>
</evidence>
<dbReference type="SUPFAM" id="SSF51735">
    <property type="entry name" value="NAD(P)-binding Rossmann-fold domains"/>
    <property type="match status" value="1"/>
</dbReference>
<dbReference type="AlphaFoldDB" id="A0A1Q6TC89"/>
<dbReference type="GeneID" id="75161086"/>
<dbReference type="Gene3D" id="3.40.50.720">
    <property type="entry name" value="NAD(P)-binding Rossmann-like Domain"/>
    <property type="match status" value="1"/>
</dbReference>
<gene>
    <name evidence="3" type="ORF">DW914_02910</name>
</gene>
<dbReference type="InterPro" id="IPR001509">
    <property type="entry name" value="Epimerase_deHydtase"/>
</dbReference>
<dbReference type="EMBL" id="QSFX01000002">
    <property type="protein sequence ID" value="RHA91323.1"/>
    <property type="molecule type" value="Genomic_DNA"/>
</dbReference>
<comment type="caution">
    <text evidence="3">The sequence shown here is derived from an EMBL/GenBank/DDBJ whole genome shotgun (WGS) entry which is preliminary data.</text>
</comment>
<accession>A0A1Q6TC89</accession>
<dbReference type="InterPro" id="IPR036291">
    <property type="entry name" value="NAD(P)-bd_dom_sf"/>
</dbReference>